<evidence type="ECO:0000256" key="4">
    <source>
        <dbReference type="ARBA" id="ARBA00022737"/>
    </source>
</evidence>
<evidence type="ECO:0000256" key="2">
    <source>
        <dbReference type="ARBA" id="ARBA00006347"/>
    </source>
</evidence>
<dbReference type="PANTHER" id="PTHR45815:SF3">
    <property type="entry name" value="PROTEIN DISULFIDE-ISOMERASE A6"/>
    <property type="match status" value="1"/>
</dbReference>
<evidence type="ECO:0000256" key="6">
    <source>
        <dbReference type="RuleBase" id="RU004208"/>
    </source>
</evidence>
<dbReference type="GO" id="GO:0015035">
    <property type="term" value="F:protein-disulfide reductase activity"/>
    <property type="evidence" value="ECO:0007669"/>
    <property type="project" value="TreeGrafter"/>
</dbReference>
<feature type="signal peptide" evidence="8">
    <location>
        <begin position="1"/>
        <end position="21"/>
    </location>
</feature>
<dbReference type="GO" id="GO:0003756">
    <property type="term" value="F:protein disulfide isomerase activity"/>
    <property type="evidence" value="ECO:0007669"/>
    <property type="project" value="InterPro"/>
</dbReference>
<comment type="function">
    <text evidence="1">Participates in various redox reactions through the reversible oxidation of its active center dithiol to a disulfide and catalyzes dithiol-disulfide exchange reactions.</text>
</comment>
<evidence type="ECO:0000256" key="1">
    <source>
        <dbReference type="ARBA" id="ARBA00003318"/>
    </source>
</evidence>
<evidence type="ECO:0000259" key="9">
    <source>
        <dbReference type="PROSITE" id="PS51352"/>
    </source>
</evidence>
<protein>
    <recommendedName>
        <fullName evidence="9">Thioredoxin domain-containing protein</fullName>
    </recommendedName>
</protein>
<keyword evidence="4" id="KW-0677">Repeat</keyword>
<dbReference type="InterPro" id="IPR036249">
    <property type="entry name" value="Thioredoxin-like_sf"/>
</dbReference>
<dbReference type="SUPFAM" id="SSF52833">
    <property type="entry name" value="Thioredoxin-like"/>
    <property type="match status" value="2"/>
</dbReference>
<dbReference type="Gene3D" id="3.40.30.10">
    <property type="entry name" value="Glutaredoxin"/>
    <property type="match status" value="2"/>
</dbReference>
<sequence length="438" mass="49470">MNPHRFLLLILCLILLNSVVTLKCQATSNDPVIELTPKNFKSLVLDSQETWMVEFYAPWCGHCKALAPHWKQAASKLNGIVKFGAVDADKHRQLGQKYNVKGFPTIKIFKGIGVKARRPSDYQGERTAKALEQFAKTSLPSFVAIIKNDGMNAFFNEDSSLPHAILFTEKSKTSPIMKALSLRHFGNISMGEVRKKDGNALIKSFGITQFPTLLVFPPHSSAIEDAIRFENDLARDQLSNKIESILSGNLKFPKDAGNHSESASVGEEREQELSEDTVEQIEIGKRVIEQPKAHSTEMFLLKSKDEYVRECGERVDGKICVLMIYSRGINSELETELNGICEKYKFDQVVFTKLDISSSLQAKEFAEILVQTKLNDSEIKLMAVRSRKNRLNQLEMDDSLTASMFTSYLDRLISGDLRYNQNIPKNLPEWNSIEKIEL</sequence>
<evidence type="ECO:0000256" key="5">
    <source>
        <dbReference type="ARBA" id="ARBA00022824"/>
    </source>
</evidence>
<dbReference type="PROSITE" id="PS51352">
    <property type="entry name" value="THIOREDOXIN_2"/>
    <property type="match status" value="1"/>
</dbReference>
<evidence type="ECO:0000256" key="3">
    <source>
        <dbReference type="ARBA" id="ARBA00022729"/>
    </source>
</evidence>
<evidence type="ECO:0000256" key="7">
    <source>
        <dbReference type="SAM" id="MobiDB-lite"/>
    </source>
</evidence>
<accession>A0A7S0ZKR9</accession>
<dbReference type="PROSITE" id="PS00194">
    <property type="entry name" value="THIOREDOXIN_1"/>
    <property type="match status" value="1"/>
</dbReference>
<dbReference type="PANTHER" id="PTHR45815">
    <property type="entry name" value="PROTEIN DISULFIDE-ISOMERASE A6"/>
    <property type="match status" value="1"/>
</dbReference>
<evidence type="ECO:0000256" key="8">
    <source>
        <dbReference type="SAM" id="SignalP"/>
    </source>
</evidence>
<evidence type="ECO:0000313" key="10">
    <source>
        <dbReference type="EMBL" id="CAD8824354.1"/>
    </source>
</evidence>
<dbReference type="InterPro" id="IPR005788">
    <property type="entry name" value="PDI_thioredoxin-like_dom"/>
</dbReference>
<proteinExistence type="inferred from homology"/>
<dbReference type="InterPro" id="IPR017937">
    <property type="entry name" value="Thioredoxin_CS"/>
</dbReference>
<dbReference type="PRINTS" id="PR00421">
    <property type="entry name" value="THIOREDOXIN"/>
</dbReference>
<keyword evidence="3 8" id="KW-0732">Signal</keyword>
<reference evidence="10" key="1">
    <citation type="submission" date="2021-01" db="EMBL/GenBank/DDBJ databases">
        <authorList>
            <person name="Corre E."/>
            <person name="Pelletier E."/>
            <person name="Niang G."/>
            <person name="Scheremetjew M."/>
            <person name="Finn R."/>
            <person name="Kale V."/>
            <person name="Holt S."/>
            <person name="Cochrane G."/>
            <person name="Meng A."/>
            <person name="Brown T."/>
            <person name="Cohen L."/>
        </authorList>
    </citation>
    <scope>NUCLEOTIDE SEQUENCE</scope>
    <source>
        <strain evidence="10">CCMP3278</strain>
    </source>
</reference>
<feature type="region of interest" description="Disordered" evidence="7">
    <location>
        <begin position="253"/>
        <end position="276"/>
    </location>
</feature>
<dbReference type="NCBIfam" id="TIGR01126">
    <property type="entry name" value="pdi_dom"/>
    <property type="match status" value="1"/>
</dbReference>
<dbReference type="Pfam" id="PF00085">
    <property type="entry name" value="Thioredoxin"/>
    <property type="match status" value="1"/>
</dbReference>
<feature type="chain" id="PRO_5031091823" description="Thioredoxin domain-containing protein" evidence="8">
    <location>
        <begin position="22"/>
        <end position="438"/>
    </location>
</feature>
<feature type="domain" description="Thioredoxin" evidence="9">
    <location>
        <begin position="13"/>
        <end position="140"/>
    </location>
</feature>
<gene>
    <name evidence="10" type="ORF">TOLI1172_LOCUS8753</name>
</gene>
<dbReference type="AlphaFoldDB" id="A0A7S0ZKR9"/>
<name>A0A7S0ZKR9_9RHOD</name>
<dbReference type="InterPro" id="IPR013766">
    <property type="entry name" value="Thioredoxin_domain"/>
</dbReference>
<dbReference type="GO" id="GO:0034976">
    <property type="term" value="P:response to endoplasmic reticulum stress"/>
    <property type="evidence" value="ECO:0007669"/>
    <property type="project" value="TreeGrafter"/>
</dbReference>
<comment type="similarity">
    <text evidence="2 6">Belongs to the protein disulfide isomerase family.</text>
</comment>
<organism evidence="10">
    <name type="scientific">Timspurckia oligopyrenoides</name>
    <dbReference type="NCBI Taxonomy" id="708627"/>
    <lineage>
        <taxon>Eukaryota</taxon>
        <taxon>Rhodophyta</taxon>
        <taxon>Bangiophyceae</taxon>
        <taxon>Porphyridiales</taxon>
        <taxon>Porphyridiaceae</taxon>
        <taxon>Timspurckia</taxon>
    </lineage>
</organism>
<dbReference type="EMBL" id="HBFP01012080">
    <property type="protein sequence ID" value="CAD8824354.1"/>
    <property type="molecule type" value="Transcribed_RNA"/>
</dbReference>
<dbReference type="CDD" id="cd03001">
    <property type="entry name" value="PDI_a_P5"/>
    <property type="match status" value="1"/>
</dbReference>
<keyword evidence="5" id="KW-0256">Endoplasmic reticulum</keyword>
<dbReference type="GO" id="GO:0005788">
    <property type="term" value="C:endoplasmic reticulum lumen"/>
    <property type="evidence" value="ECO:0007669"/>
    <property type="project" value="TreeGrafter"/>
</dbReference>